<feature type="region of interest" description="Disordered" evidence="1">
    <location>
        <begin position="469"/>
        <end position="494"/>
    </location>
</feature>
<feature type="region of interest" description="Disordered" evidence="1">
    <location>
        <begin position="821"/>
        <end position="849"/>
    </location>
</feature>
<gene>
    <name evidence="2" type="ORF">F5Z01DRAFT_690748</name>
</gene>
<feature type="compositionally biased region" description="Polar residues" evidence="1">
    <location>
        <begin position="985"/>
        <end position="997"/>
    </location>
</feature>
<feature type="compositionally biased region" description="Basic and acidic residues" evidence="1">
    <location>
        <begin position="680"/>
        <end position="692"/>
    </location>
</feature>
<feature type="region of interest" description="Disordered" evidence="1">
    <location>
        <begin position="411"/>
        <end position="441"/>
    </location>
</feature>
<dbReference type="Proteomes" id="UP000887229">
    <property type="component" value="Unassembled WGS sequence"/>
</dbReference>
<accession>A0A9P7ZJ90</accession>
<dbReference type="EMBL" id="MU251262">
    <property type="protein sequence ID" value="KAG9252498.1"/>
    <property type="molecule type" value="Genomic_DNA"/>
</dbReference>
<feature type="compositionally biased region" description="Polar residues" evidence="1">
    <location>
        <begin position="588"/>
        <end position="599"/>
    </location>
</feature>
<evidence type="ECO:0000313" key="2">
    <source>
        <dbReference type="EMBL" id="KAG9252498.1"/>
    </source>
</evidence>
<organism evidence="2 3">
    <name type="scientific">Emericellopsis atlantica</name>
    <dbReference type="NCBI Taxonomy" id="2614577"/>
    <lineage>
        <taxon>Eukaryota</taxon>
        <taxon>Fungi</taxon>
        <taxon>Dikarya</taxon>
        <taxon>Ascomycota</taxon>
        <taxon>Pezizomycotina</taxon>
        <taxon>Sordariomycetes</taxon>
        <taxon>Hypocreomycetidae</taxon>
        <taxon>Hypocreales</taxon>
        <taxon>Bionectriaceae</taxon>
        <taxon>Emericellopsis</taxon>
    </lineage>
</organism>
<feature type="compositionally biased region" description="Low complexity" evidence="1">
    <location>
        <begin position="312"/>
        <end position="326"/>
    </location>
</feature>
<feature type="region of interest" description="Disordered" evidence="1">
    <location>
        <begin position="515"/>
        <end position="621"/>
    </location>
</feature>
<feature type="compositionally biased region" description="Basic and acidic residues" evidence="1">
    <location>
        <begin position="426"/>
        <end position="437"/>
    </location>
</feature>
<dbReference type="GeneID" id="70297033"/>
<feature type="region of interest" description="Disordered" evidence="1">
    <location>
        <begin position="672"/>
        <end position="712"/>
    </location>
</feature>
<comment type="caution">
    <text evidence="2">The sequence shown here is derived from an EMBL/GenBank/DDBJ whole genome shotgun (WGS) entry which is preliminary data.</text>
</comment>
<evidence type="ECO:0000256" key="1">
    <source>
        <dbReference type="SAM" id="MobiDB-lite"/>
    </source>
</evidence>
<feature type="region of interest" description="Disordered" evidence="1">
    <location>
        <begin position="940"/>
        <end position="997"/>
    </location>
</feature>
<feature type="compositionally biased region" description="Basic and acidic residues" evidence="1">
    <location>
        <begin position="821"/>
        <end position="834"/>
    </location>
</feature>
<dbReference type="RefSeq" id="XP_046116422.1">
    <property type="nucleotide sequence ID" value="XM_046266130.1"/>
</dbReference>
<reference evidence="2" key="1">
    <citation type="journal article" date="2021" name="IMA Fungus">
        <title>Genomic characterization of three marine fungi, including Emericellopsis atlantica sp. nov. with signatures of a generalist lifestyle and marine biomass degradation.</title>
        <authorList>
            <person name="Hagestad O.C."/>
            <person name="Hou L."/>
            <person name="Andersen J.H."/>
            <person name="Hansen E.H."/>
            <person name="Altermark B."/>
            <person name="Li C."/>
            <person name="Kuhnert E."/>
            <person name="Cox R.J."/>
            <person name="Crous P.W."/>
            <person name="Spatafora J.W."/>
            <person name="Lail K."/>
            <person name="Amirebrahimi M."/>
            <person name="Lipzen A."/>
            <person name="Pangilinan J."/>
            <person name="Andreopoulos W."/>
            <person name="Hayes R.D."/>
            <person name="Ng V."/>
            <person name="Grigoriev I.V."/>
            <person name="Jackson S.A."/>
            <person name="Sutton T.D.S."/>
            <person name="Dobson A.D.W."/>
            <person name="Rama T."/>
        </authorList>
    </citation>
    <scope>NUCLEOTIDE SEQUENCE</scope>
    <source>
        <strain evidence="2">TS7</strain>
    </source>
</reference>
<keyword evidence="3" id="KW-1185">Reference proteome</keyword>
<feature type="region of interest" description="Disordered" evidence="1">
    <location>
        <begin position="308"/>
        <end position="327"/>
    </location>
</feature>
<name>A0A9P7ZJ90_9HYPO</name>
<proteinExistence type="predicted"/>
<feature type="region of interest" description="Disordered" evidence="1">
    <location>
        <begin position="108"/>
        <end position="143"/>
    </location>
</feature>
<feature type="compositionally biased region" description="Basic and acidic residues" evidence="1">
    <location>
        <begin position="515"/>
        <end position="524"/>
    </location>
</feature>
<evidence type="ECO:0000313" key="3">
    <source>
        <dbReference type="Proteomes" id="UP000887229"/>
    </source>
</evidence>
<feature type="compositionally biased region" description="Polar residues" evidence="1">
    <location>
        <begin position="472"/>
        <end position="494"/>
    </location>
</feature>
<feature type="compositionally biased region" description="Basic residues" evidence="1">
    <location>
        <begin position="1"/>
        <end position="12"/>
    </location>
</feature>
<dbReference type="AlphaFoldDB" id="A0A9P7ZJ90"/>
<feature type="region of interest" description="Disordered" evidence="1">
    <location>
        <begin position="1"/>
        <end position="28"/>
    </location>
</feature>
<protein>
    <submittedName>
        <fullName evidence="2">Uncharacterized protein</fullName>
    </submittedName>
</protein>
<dbReference type="OrthoDB" id="206201at2759"/>
<sequence length="997" mass="109029">MLRRHSTKRKRPQTLPRSKSASSIVHGKESQLDAIHGVGERDARIAARISFERFYGRHTQGMAPWYYHQSEQVEGNQWTAHQSFPRQTAAMQDGPDGLQGLRRQKSIRFAGPDGRPRKHLAGRASGRSLRPMSTDPRKNIRDGSVISEDCMSSYDSQTLDRIRELRVSDGYCTLEDDSDPVPYSRLRKSRSLYETSDSQFKSGYYSNGPNRQESPVPLSLLHSNVGKENRPLQASTNQGLRAPKSMSFLRGRHENTMSHTVSRLGLGIDETATMDECREAASRSELKSQPSMLFRSKMRRTDGSLGLRKSLRTSSNNSTALSSAFSGDSLAVPKGGSLRAKARKVSSTLKTRMKGFFGRQKSSFGSSSEINGQYQLRNTDESFPSPVIAAESEGATVSRGPSRIAMLQAVDSHHQVESRQGSLESVDQHSNTDDKSRVTSWTDSVTNTVLSQPTQVDWDCQRLPVIRERGAHSSSPAPLEDSTGQDTVTSQLGSLDSQRVYSALIKRANEIQMRQAKEREENMHGIKAHGKAPPRSSSIDQVRSGDYSPPTIRCVRDDNDVFQDNKSAARESAGTTKSNPRTRPRISYSLTSSEGSPNPWSGKASDSPGKASFVTHRDADHPTACERRMSTFFASPTSHMFRTTSPFRKALQSNLAAAAADDDTEYLGSMSAVSLPPRHRTPEKSEMNDHDSCAGSVYSSDAKGCSPVSRAPTDDHGMAVIYLQDRKRSPQPSPIREVSHASSVEWKTWLSSHASKLDEPVNHTSSKLWTANEPQISPRVGHVREWAEIDSSGDFAQSPSYAAGSSTEITPVRAVVDKPSGEAALGRRMDDTENKAPTGGEDTGALKPPIPVRSSLRMAPSMPALTASNLRTATSGNYATLRPTASLQAMSMNSASRREEALLKRRARMEGRAGASSTHSSPGLTAAVERQFGRVVVDTPPRSYRKDIAGENVPPSARSGTEHSGSKVMVEQFLSSRRQRVAGSTADSTMGSSPAFL</sequence>